<proteinExistence type="predicted"/>
<name>A0ABV0XP33_9TELE</name>
<organism evidence="2 3">
    <name type="scientific">Ameca splendens</name>
    <dbReference type="NCBI Taxonomy" id="208324"/>
    <lineage>
        <taxon>Eukaryota</taxon>
        <taxon>Metazoa</taxon>
        <taxon>Chordata</taxon>
        <taxon>Craniata</taxon>
        <taxon>Vertebrata</taxon>
        <taxon>Euteleostomi</taxon>
        <taxon>Actinopterygii</taxon>
        <taxon>Neopterygii</taxon>
        <taxon>Teleostei</taxon>
        <taxon>Neoteleostei</taxon>
        <taxon>Acanthomorphata</taxon>
        <taxon>Ovalentaria</taxon>
        <taxon>Atherinomorphae</taxon>
        <taxon>Cyprinodontiformes</taxon>
        <taxon>Goodeidae</taxon>
        <taxon>Ameca</taxon>
    </lineage>
</organism>
<evidence type="ECO:0000313" key="2">
    <source>
        <dbReference type="EMBL" id="MEQ2283177.1"/>
    </source>
</evidence>
<comment type="caution">
    <text evidence="2">The sequence shown here is derived from an EMBL/GenBank/DDBJ whole genome shotgun (WGS) entry which is preliminary data.</text>
</comment>
<evidence type="ECO:0000256" key="1">
    <source>
        <dbReference type="SAM" id="MobiDB-lite"/>
    </source>
</evidence>
<dbReference type="EMBL" id="JAHRIP010009863">
    <property type="protein sequence ID" value="MEQ2283177.1"/>
    <property type="molecule type" value="Genomic_DNA"/>
</dbReference>
<reference evidence="2 3" key="1">
    <citation type="submission" date="2021-06" db="EMBL/GenBank/DDBJ databases">
        <authorList>
            <person name="Palmer J.M."/>
        </authorList>
    </citation>
    <scope>NUCLEOTIDE SEQUENCE [LARGE SCALE GENOMIC DNA]</scope>
    <source>
        <strain evidence="2 3">AS_MEX2019</strain>
        <tissue evidence="2">Muscle</tissue>
    </source>
</reference>
<evidence type="ECO:0000313" key="3">
    <source>
        <dbReference type="Proteomes" id="UP001469553"/>
    </source>
</evidence>
<accession>A0ABV0XP33</accession>
<dbReference type="Proteomes" id="UP001469553">
    <property type="component" value="Unassembled WGS sequence"/>
</dbReference>
<keyword evidence="3" id="KW-1185">Reference proteome</keyword>
<protein>
    <submittedName>
        <fullName evidence="2">Uncharacterized protein</fullName>
    </submittedName>
</protein>
<gene>
    <name evidence="2" type="ORF">AMECASPLE_008568</name>
</gene>
<feature type="region of interest" description="Disordered" evidence="1">
    <location>
        <begin position="135"/>
        <end position="168"/>
    </location>
</feature>
<sequence>MHDGRIEEILDVLLPPPDNALSRGQQPPTPTVNSVGETLLPPPEEGWPELLRGQPVVLLHGLTEPGPSFCLCHSPGRGTLGLTIPDSLIYLTYLTEYIPGRGLCQTIPADPQYALGPAKSRKEFAAPPPLLFRKLSNPDLSPAATTATKSKLHRQLSQDESRARRSSLAMTGKQLLPLSCSLHAGVSQLALQGPSGVLGGPGALGGPSGGGGDGNNLVRMRSQVLGQSAPSLTGLKAALPGTETTSASEKGLRQQDMNSKAESGFSFFILHQVYQFEINSASYRSCVELKSSVVP</sequence>